<dbReference type="InterPro" id="IPR000620">
    <property type="entry name" value="EamA_dom"/>
</dbReference>
<dbReference type="Pfam" id="PF00892">
    <property type="entry name" value="EamA"/>
    <property type="match status" value="2"/>
</dbReference>
<evidence type="ECO:0000256" key="3">
    <source>
        <dbReference type="ARBA" id="ARBA00022692"/>
    </source>
</evidence>
<dbReference type="PANTHER" id="PTHR32322">
    <property type="entry name" value="INNER MEMBRANE TRANSPORTER"/>
    <property type="match status" value="1"/>
</dbReference>
<accession>A0ABN0X7K3</accession>
<feature type="transmembrane region" description="Helical" evidence="6">
    <location>
        <begin position="232"/>
        <end position="256"/>
    </location>
</feature>
<keyword evidence="5 6" id="KW-0472">Membrane</keyword>
<gene>
    <name evidence="8" type="ORF">GCM10010151_53490</name>
</gene>
<protein>
    <submittedName>
        <fullName evidence="8">DMT family transporter</fullName>
    </submittedName>
</protein>
<proteinExistence type="inferred from homology"/>
<feature type="domain" description="EamA" evidence="7">
    <location>
        <begin position="36"/>
        <end position="162"/>
    </location>
</feature>
<feature type="transmembrane region" description="Helical" evidence="6">
    <location>
        <begin position="175"/>
        <end position="195"/>
    </location>
</feature>
<dbReference type="RefSeq" id="WP_252802363.1">
    <property type="nucleotide sequence ID" value="NZ_BAAABM010000047.1"/>
</dbReference>
<feature type="transmembrane region" description="Helical" evidence="6">
    <location>
        <begin position="204"/>
        <end position="226"/>
    </location>
</feature>
<dbReference type="PANTHER" id="PTHR32322:SF2">
    <property type="entry name" value="EAMA DOMAIN-CONTAINING PROTEIN"/>
    <property type="match status" value="1"/>
</dbReference>
<evidence type="ECO:0000256" key="2">
    <source>
        <dbReference type="ARBA" id="ARBA00007362"/>
    </source>
</evidence>
<comment type="caution">
    <text evidence="8">The sequence shown here is derived from an EMBL/GenBank/DDBJ whole genome shotgun (WGS) entry which is preliminary data.</text>
</comment>
<feature type="transmembrane region" description="Helical" evidence="6">
    <location>
        <begin position="118"/>
        <end position="140"/>
    </location>
</feature>
<feature type="transmembrane region" description="Helical" evidence="6">
    <location>
        <begin position="268"/>
        <end position="288"/>
    </location>
</feature>
<dbReference type="EMBL" id="BAAABM010000047">
    <property type="protein sequence ID" value="GAA0357120.1"/>
    <property type="molecule type" value="Genomic_DNA"/>
</dbReference>
<feature type="transmembrane region" description="Helical" evidence="6">
    <location>
        <begin position="294"/>
        <end position="313"/>
    </location>
</feature>
<comment type="similarity">
    <text evidence="2">Belongs to the EamA transporter family.</text>
</comment>
<evidence type="ECO:0000256" key="5">
    <source>
        <dbReference type="ARBA" id="ARBA00023136"/>
    </source>
</evidence>
<sequence length="326" mass="33380">MLDRRDDITTPQRVDSPRASISGLFNRATARMPVPVMLAGAVCVALSSVFVPLTHVSTGTVTLFRSLLSMPFLIPMALSEARATPARPPHSRWTAYVAGVLLAGDILLWNQAIADSGAGIATVIVNAQVVLVPLLGWIFLRERPGAAFVAVVPVMLAGVALAGGVVGGGSGRNPAQGAIFAAAAALCYAGFLFLLRQASDEDHVVVPVTESAAASGVVALVVGPFWHGLDLLPGWAAFGWLAAIALTGQVASYLLIASALPRLPASVGAALLLLQPVGSVLLGAIILGERPTPVQLGGCAVVLIALYLATLTARRGDPGAGSSREP</sequence>
<dbReference type="Proteomes" id="UP001501822">
    <property type="component" value="Unassembled WGS sequence"/>
</dbReference>
<feature type="transmembrane region" description="Helical" evidence="6">
    <location>
        <begin position="34"/>
        <end position="51"/>
    </location>
</feature>
<evidence type="ECO:0000256" key="1">
    <source>
        <dbReference type="ARBA" id="ARBA00004141"/>
    </source>
</evidence>
<comment type="subcellular location">
    <subcellularLocation>
        <location evidence="1">Membrane</location>
        <topology evidence="1">Multi-pass membrane protein</topology>
    </subcellularLocation>
</comment>
<evidence type="ECO:0000313" key="8">
    <source>
        <dbReference type="EMBL" id="GAA0357120.1"/>
    </source>
</evidence>
<evidence type="ECO:0000256" key="6">
    <source>
        <dbReference type="SAM" id="Phobius"/>
    </source>
</evidence>
<dbReference type="Gene3D" id="1.10.3730.20">
    <property type="match status" value="1"/>
</dbReference>
<keyword evidence="3 6" id="KW-0812">Transmembrane</keyword>
<evidence type="ECO:0000313" key="9">
    <source>
        <dbReference type="Proteomes" id="UP001501822"/>
    </source>
</evidence>
<keyword evidence="4 6" id="KW-1133">Transmembrane helix</keyword>
<dbReference type="SUPFAM" id="SSF103481">
    <property type="entry name" value="Multidrug resistance efflux transporter EmrE"/>
    <property type="match status" value="2"/>
</dbReference>
<name>A0ABN0X7K3_9ACTN</name>
<evidence type="ECO:0000259" key="7">
    <source>
        <dbReference type="Pfam" id="PF00892"/>
    </source>
</evidence>
<organism evidence="8 9">
    <name type="scientific">Actinoallomurus spadix</name>
    <dbReference type="NCBI Taxonomy" id="79912"/>
    <lineage>
        <taxon>Bacteria</taxon>
        <taxon>Bacillati</taxon>
        <taxon>Actinomycetota</taxon>
        <taxon>Actinomycetes</taxon>
        <taxon>Streptosporangiales</taxon>
        <taxon>Thermomonosporaceae</taxon>
        <taxon>Actinoallomurus</taxon>
    </lineage>
</organism>
<keyword evidence="9" id="KW-1185">Reference proteome</keyword>
<reference evidence="8 9" key="1">
    <citation type="journal article" date="2019" name="Int. J. Syst. Evol. Microbiol.">
        <title>The Global Catalogue of Microorganisms (GCM) 10K type strain sequencing project: providing services to taxonomists for standard genome sequencing and annotation.</title>
        <authorList>
            <consortium name="The Broad Institute Genomics Platform"/>
            <consortium name="The Broad Institute Genome Sequencing Center for Infectious Disease"/>
            <person name="Wu L."/>
            <person name="Ma J."/>
        </authorList>
    </citation>
    <scope>NUCLEOTIDE SEQUENCE [LARGE SCALE GENOMIC DNA]</scope>
    <source>
        <strain evidence="8 9">JCM 3146</strain>
    </source>
</reference>
<dbReference type="InterPro" id="IPR037185">
    <property type="entry name" value="EmrE-like"/>
</dbReference>
<dbReference type="InterPro" id="IPR050638">
    <property type="entry name" value="AA-Vitamin_Transporters"/>
</dbReference>
<feature type="domain" description="EamA" evidence="7">
    <location>
        <begin position="177"/>
        <end position="310"/>
    </location>
</feature>
<evidence type="ECO:0000256" key="4">
    <source>
        <dbReference type="ARBA" id="ARBA00022989"/>
    </source>
</evidence>
<feature type="transmembrane region" description="Helical" evidence="6">
    <location>
        <begin position="147"/>
        <end position="169"/>
    </location>
</feature>